<name>A0A7C3VIF5_9CYAN</name>
<protein>
    <submittedName>
        <fullName evidence="2">Uncharacterized protein</fullName>
    </submittedName>
</protein>
<evidence type="ECO:0000313" key="2">
    <source>
        <dbReference type="EMBL" id="HGG02172.1"/>
    </source>
</evidence>
<reference evidence="2" key="1">
    <citation type="journal article" date="2020" name="mSystems">
        <title>Genome- and Community-Level Interaction Insights into Carbon Utilization and Element Cycling Functions of Hydrothermarchaeota in Hydrothermal Sediment.</title>
        <authorList>
            <person name="Zhou Z."/>
            <person name="Liu Y."/>
            <person name="Xu W."/>
            <person name="Pan J."/>
            <person name="Luo Z.H."/>
            <person name="Li M."/>
        </authorList>
    </citation>
    <scope>NUCLEOTIDE SEQUENCE [LARGE SCALE GENOMIC DNA]</scope>
    <source>
        <strain evidence="2">SpSt-374</strain>
    </source>
</reference>
<feature type="transmembrane region" description="Helical" evidence="1">
    <location>
        <begin position="43"/>
        <end position="62"/>
    </location>
</feature>
<keyword evidence="1" id="KW-0472">Membrane</keyword>
<dbReference type="AlphaFoldDB" id="A0A7C3VIF5"/>
<dbReference type="EMBL" id="DSPX01000167">
    <property type="protein sequence ID" value="HGG02172.1"/>
    <property type="molecule type" value="Genomic_DNA"/>
</dbReference>
<organism evidence="2">
    <name type="scientific">Planktothricoides sp. SpSt-374</name>
    <dbReference type="NCBI Taxonomy" id="2282167"/>
    <lineage>
        <taxon>Bacteria</taxon>
        <taxon>Bacillati</taxon>
        <taxon>Cyanobacteriota</taxon>
        <taxon>Cyanophyceae</taxon>
        <taxon>Oscillatoriophycideae</taxon>
        <taxon>Oscillatoriales</taxon>
        <taxon>Oscillatoriaceae</taxon>
        <taxon>Planktothricoides</taxon>
    </lineage>
</organism>
<keyword evidence="1" id="KW-1133">Transmembrane helix</keyword>
<proteinExistence type="predicted"/>
<keyword evidence="1" id="KW-0812">Transmembrane</keyword>
<evidence type="ECO:0000256" key="1">
    <source>
        <dbReference type="SAM" id="Phobius"/>
    </source>
</evidence>
<sequence length="242" mass="27586">MAENLGELEIQKSQLEKLLELGVTDTIALEAYRGFAFRRWSQIISFLLNQIFFLGMILIFIMPVSLMVLNNLGKLSNSKNNTILVVSLITLMAVGCLLLVDIWLWRRIKYVASTARLLEEIDNYNRAIKTIVMLDEIEAARRLQPIDTATNANDRQEVLAALQVTRDSLIGALMAEKIIRNNQNLISSRYQLFAELEQNLATLMTFDTGDQKSEYGRLLDEALKIGINVHKEIRSLQNSQRK</sequence>
<comment type="caution">
    <text evidence="2">The sequence shown here is derived from an EMBL/GenBank/DDBJ whole genome shotgun (WGS) entry which is preliminary data.</text>
</comment>
<accession>A0A7C3VIF5</accession>
<gene>
    <name evidence="2" type="ORF">ENR15_16385</name>
</gene>
<feature type="transmembrane region" description="Helical" evidence="1">
    <location>
        <begin position="82"/>
        <end position="104"/>
    </location>
</feature>